<evidence type="ECO:0000256" key="8">
    <source>
        <dbReference type="ARBA" id="ARBA00023267"/>
    </source>
</evidence>
<feature type="active site" evidence="10">
    <location>
        <position position="291"/>
    </location>
</feature>
<dbReference type="SUPFAM" id="SSF89000">
    <property type="entry name" value="post-HMGL domain-like"/>
    <property type="match status" value="1"/>
</dbReference>
<dbReference type="InterPro" id="IPR016185">
    <property type="entry name" value="PreATP-grasp_dom_sf"/>
</dbReference>
<proteinExistence type="predicted"/>
<dbReference type="STRING" id="1620.IV67_GL000311"/>
<keyword evidence="8 9" id="KW-0092">Biotin</keyword>
<evidence type="ECO:0000256" key="13">
    <source>
        <dbReference type="PIRSR" id="PIRSR001594-4"/>
    </source>
</evidence>
<protein>
    <recommendedName>
        <fullName evidence="2 9">Pyruvate carboxylase</fullName>
        <ecNumber evidence="2 9">6.4.1.1</ecNumber>
    </recommendedName>
</protein>
<dbReference type="InterPro" id="IPR055268">
    <property type="entry name" value="PCB-like"/>
</dbReference>
<evidence type="ECO:0000256" key="10">
    <source>
        <dbReference type="PIRSR" id="PIRSR001594-1"/>
    </source>
</evidence>
<feature type="binding site" evidence="11">
    <location>
        <position position="235"/>
    </location>
    <ligand>
        <name>ATP</name>
        <dbReference type="ChEBI" id="CHEBI:30616"/>
    </ligand>
</feature>
<dbReference type="FunFam" id="3.20.20.70:FF:000033">
    <property type="entry name" value="Pyruvate carboxylase"/>
    <property type="match status" value="1"/>
</dbReference>
<dbReference type="Gene3D" id="2.40.50.100">
    <property type="match status" value="1"/>
</dbReference>
<keyword evidence="4 12" id="KW-0479">Metal-binding</keyword>
<feature type="modified residue" description="N6-carboxylysine" evidence="13">
    <location>
        <position position="707"/>
    </location>
</feature>
<name>A0A0R2JHK8_9LACO</name>
<dbReference type="Pfam" id="PF00364">
    <property type="entry name" value="Biotin_lipoyl"/>
    <property type="match status" value="1"/>
</dbReference>
<dbReference type="Gene3D" id="3.30.470.20">
    <property type="entry name" value="ATP-grasp fold, B domain"/>
    <property type="match status" value="1"/>
</dbReference>
<accession>A0A0R2JHK8</accession>
<feature type="domain" description="Pyruvate carboxyltransferase" evidence="17">
    <location>
        <begin position="529"/>
        <end position="797"/>
    </location>
</feature>
<keyword evidence="6 9" id="KW-0067">ATP-binding</keyword>
<evidence type="ECO:0000259" key="16">
    <source>
        <dbReference type="PROSITE" id="PS50979"/>
    </source>
</evidence>
<dbReference type="InterPro" id="IPR013785">
    <property type="entry name" value="Aldolase_TIM"/>
</dbReference>
<evidence type="ECO:0000256" key="2">
    <source>
        <dbReference type="ARBA" id="ARBA00013057"/>
    </source>
</evidence>
<dbReference type="PROSITE" id="PS50979">
    <property type="entry name" value="BC"/>
    <property type="match status" value="1"/>
</dbReference>
<dbReference type="Pfam" id="PF02436">
    <property type="entry name" value="PYC_OADA"/>
    <property type="match status" value="1"/>
</dbReference>
<dbReference type="EC" id="6.4.1.1" evidence="2 9"/>
<feature type="domain" description="ATP-grasp" evidence="15">
    <location>
        <begin position="122"/>
        <end position="316"/>
    </location>
</feature>
<evidence type="ECO:0000256" key="9">
    <source>
        <dbReference type="PIRNR" id="PIRNR001594"/>
    </source>
</evidence>
<dbReference type="GO" id="GO:0006094">
    <property type="term" value="P:gluconeogenesis"/>
    <property type="evidence" value="ECO:0007669"/>
    <property type="project" value="InterPro"/>
</dbReference>
<feature type="binding site" evidence="11">
    <location>
        <position position="610"/>
    </location>
    <ligand>
        <name>substrate</name>
    </ligand>
</feature>
<comment type="catalytic activity">
    <reaction evidence="9">
        <text>hydrogencarbonate + pyruvate + ATP = oxaloacetate + ADP + phosphate + H(+)</text>
        <dbReference type="Rhea" id="RHEA:20844"/>
        <dbReference type="ChEBI" id="CHEBI:15361"/>
        <dbReference type="ChEBI" id="CHEBI:15378"/>
        <dbReference type="ChEBI" id="CHEBI:16452"/>
        <dbReference type="ChEBI" id="CHEBI:17544"/>
        <dbReference type="ChEBI" id="CHEBI:30616"/>
        <dbReference type="ChEBI" id="CHEBI:43474"/>
        <dbReference type="ChEBI" id="CHEBI:456216"/>
        <dbReference type="EC" id="6.4.1.1"/>
    </reaction>
</comment>
<dbReference type="AlphaFoldDB" id="A0A0R2JHK8"/>
<feature type="binding site" description="via carbamate group" evidence="12">
    <location>
        <position position="707"/>
    </location>
    <ligand>
        <name>Mn(2+)</name>
        <dbReference type="ChEBI" id="CHEBI:29035"/>
    </ligand>
</feature>
<feature type="binding site" evidence="12">
    <location>
        <position position="738"/>
    </location>
    <ligand>
        <name>Mn(2+)</name>
        <dbReference type="ChEBI" id="CHEBI:29035"/>
    </ligand>
</feature>
<feature type="binding site" evidence="12">
    <location>
        <position position="538"/>
    </location>
    <ligand>
        <name>Mn(2+)</name>
        <dbReference type="ChEBI" id="CHEBI:29035"/>
    </ligand>
</feature>
<dbReference type="PANTHER" id="PTHR43778">
    <property type="entry name" value="PYRUVATE CARBOXYLASE"/>
    <property type="match status" value="1"/>
</dbReference>
<dbReference type="Pfam" id="PF00682">
    <property type="entry name" value="HMGL-like"/>
    <property type="match status" value="1"/>
</dbReference>
<dbReference type="InterPro" id="IPR005930">
    <property type="entry name" value="Pyruv_COase"/>
</dbReference>
<organism evidence="18 19">
    <name type="scientific">Weissella minor</name>
    <dbReference type="NCBI Taxonomy" id="1620"/>
    <lineage>
        <taxon>Bacteria</taxon>
        <taxon>Bacillati</taxon>
        <taxon>Bacillota</taxon>
        <taxon>Bacilli</taxon>
        <taxon>Lactobacillales</taxon>
        <taxon>Lactobacillaceae</taxon>
        <taxon>Weissella</taxon>
    </lineage>
</organism>
<dbReference type="InterPro" id="IPR005481">
    <property type="entry name" value="BC-like_N"/>
</dbReference>
<dbReference type="InterPro" id="IPR011053">
    <property type="entry name" value="Single_hybrid_motif"/>
</dbReference>
<evidence type="ECO:0000256" key="1">
    <source>
        <dbReference type="ARBA" id="ARBA00001953"/>
    </source>
</evidence>
<dbReference type="SUPFAM" id="SSF51569">
    <property type="entry name" value="Aldolase"/>
    <property type="match status" value="1"/>
</dbReference>
<evidence type="ECO:0000256" key="6">
    <source>
        <dbReference type="ARBA" id="ARBA00022840"/>
    </source>
</evidence>
<dbReference type="NCBIfam" id="NF006761">
    <property type="entry name" value="PRK09282.1"/>
    <property type="match status" value="1"/>
</dbReference>
<dbReference type="GO" id="GO:0005737">
    <property type="term" value="C:cytoplasm"/>
    <property type="evidence" value="ECO:0007669"/>
    <property type="project" value="TreeGrafter"/>
</dbReference>
<feature type="binding site" evidence="11">
    <location>
        <position position="200"/>
    </location>
    <ligand>
        <name>ATP</name>
        <dbReference type="ChEBI" id="CHEBI:30616"/>
    </ligand>
</feature>
<evidence type="ECO:0000256" key="3">
    <source>
        <dbReference type="ARBA" id="ARBA00022598"/>
    </source>
</evidence>
<comment type="function">
    <text evidence="9">Catalyzes a 2-step reaction, involving the ATP-dependent carboxylation of the covalently attached biotin in the first step and the transfer of the carboxyl group to pyruvate in the second.</text>
</comment>
<dbReference type="Pfam" id="PF02785">
    <property type="entry name" value="Biotin_carb_C"/>
    <property type="match status" value="1"/>
</dbReference>
<dbReference type="InterPro" id="IPR011764">
    <property type="entry name" value="Biotin_carboxylation_dom"/>
</dbReference>
<dbReference type="InterPro" id="IPR003379">
    <property type="entry name" value="Carboxylase_cons_dom"/>
</dbReference>
<feature type="domain" description="Lipoyl-binding" evidence="14">
    <location>
        <begin position="1069"/>
        <end position="1144"/>
    </location>
</feature>
<dbReference type="PANTHER" id="PTHR43778:SF2">
    <property type="entry name" value="PYRUVATE CARBOXYLASE, MITOCHONDRIAL"/>
    <property type="match status" value="1"/>
</dbReference>
<dbReference type="NCBIfam" id="NF009554">
    <property type="entry name" value="PRK12999.1"/>
    <property type="match status" value="1"/>
</dbReference>
<dbReference type="PATRIC" id="fig|1620.3.peg.316"/>
<dbReference type="PROSITE" id="PS50975">
    <property type="entry name" value="ATP_GRASP"/>
    <property type="match status" value="1"/>
</dbReference>
<dbReference type="SUPFAM" id="SSF56059">
    <property type="entry name" value="Glutathione synthetase ATP-binding domain-like"/>
    <property type="match status" value="1"/>
</dbReference>
<dbReference type="Pfam" id="PF00289">
    <property type="entry name" value="Biotin_carb_N"/>
    <property type="match status" value="1"/>
</dbReference>
<dbReference type="PROSITE" id="PS00867">
    <property type="entry name" value="CPSASE_2"/>
    <property type="match status" value="1"/>
</dbReference>
<evidence type="ECO:0000256" key="7">
    <source>
        <dbReference type="ARBA" id="ARBA00023211"/>
    </source>
</evidence>
<dbReference type="Gene3D" id="3.10.600.10">
    <property type="entry name" value="pyruvate carboxylase f1077a mutant domain"/>
    <property type="match status" value="1"/>
</dbReference>
<feature type="binding site" evidence="11">
    <location>
        <position position="116"/>
    </location>
    <ligand>
        <name>ATP</name>
        <dbReference type="ChEBI" id="CHEBI:30616"/>
    </ligand>
</feature>
<keyword evidence="19" id="KW-1185">Reference proteome</keyword>
<dbReference type="GO" id="GO:0005524">
    <property type="term" value="F:ATP binding"/>
    <property type="evidence" value="ECO:0007669"/>
    <property type="project" value="UniProtKB-UniRule"/>
</dbReference>
<dbReference type="InterPro" id="IPR005482">
    <property type="entry name" value="Biotin_COase_C"/>
</dbReference>
<dbReference type="PROSITE" id="PS50968">
    <property type="entry name" value="BIOTINYL_LIPOYL"/>
    <property type="match status" value="1"/>
</dbReference>
<gene>
    <name evidence="18" type="ORF">IV67_GL000311</name>
</gene>
<dbReference type="FunFam" id="2.40.50.100:FF:000003">
    <property type="entry name" value="Acetyl-CoA carboxylase biotin carboxyl carrier protein"/>
    <property type="match status" value="1"/>
</dbReference>
<sequence length="1146" mass="125566">MRKLLIANRGEIAVRIIRAAKELGIQTVAIYADADKYAAHRFAADEAYQIGTADMTIEAYLDIPGIIALAQAHGVDAIHPGYGFLSENEAFAQAIADAGMKFVGPKPEHLEMFGDKITAKGVATAADVASVPGTDHPVETMEEALQLGESFGYPIFVKSAAGGGGRGMRVVEHAEELKEAFQRAASEAQASFGKSDIYLEKYLQDPKHIEIQILADEFGHTMHLFERDSSVQRRHQKIIEFAPAVSVDNALRERIQDAAVRLMASVGYQSAATVEFLVDGDDFYFIEVNPRVQVEHTVTEVVTDIDIVRSQLLIAMGHQLHEAPLSLPEQADLKAHGVAIQSRITTEDPANDFMPDTGTIRWYNQPAGPGIRVDAGSVYAGATVTPYFDSLLFKVISHGSDFDEAVTRMQRALAETEIAGVKTNTGFLSEVFQDATFTSAQASTTFVDKNMARFKHVTPADPKQQLTDYISEISINGFPGVGTEQAKPSLNAFQTRSRALPADLETAKDVLDAQGPEAAAEWVKAQKQVLLTDTTMRDAHQSRFATRMRTKDMETIAETTQATLPNLFSNEMWGGATFDTAYRFLSEDPWERLRTLRAKMPRTLTQMLFRGSNAVGYQNYPDNVIQEFIHLAAQNGMDVFRIFDSLNWLPQMETSIQAVRDENKLAEVTMAYTGDILDASRTKYTLQYYVDFAKEIEAAGAHMLAIKDMSGLLKPEAAYQLITTLKEAINLPIHLHTHDTTGIGVSTYARAVDAGVDVIDVANAAMAGTTSQPAMASTYYALSGNARQPELDMPAVEKLNQYWQGIVPYYQAFDNGMRSPQTDIFEVEMPGGQYSNLQQQAQALQLGDRWDAIKHMYTQVNHMFGDIIKVTPSSKVVGDMALFMVQNELTPDDIYERGHQLDFPQSVVDFFMGDIGQPVGGFPKELQEIIVKGQTPLTERPGLFAEPLVLEDVSEALALELGRTPTPEEVISKALYPTVFSEFMQKQAQFGPVTKLDTPTYFYGLTPGEEVTITLAPGQTMTLILQDMQANPADSNWQLTYLLDGKPMTVTVDAQFNETMQTATTNQRKANASVPGEIGAMMAGDVVEISVAVGDEVEPGDILAVTEAMKMEASVQAPIAGVVTEVVAVTGTQISAGDLLLVIEPK</sequence>
<dbReference type="CDD" id="cd06850">
    <property type="entry name" value="biotinyl_domain"/>
    <property type="match status" value="1"/>
</dbReference>
<keyword evidence="5 9" id="KW-0547">Nucleotide-binding</keyword>
<dbReference type="NCBIfam" id="TIGR01235">
    <property type="entry name" value="pyruv_carbox"/>
    <property type="match status" value="1"/>
</dbReference>
<dbReference type="SUPFAM" id="SSF51230">
    <property type="entry name" value="Single hybrid motif"/>
    <property type="match status" value="1"/>
</dbReference>
<dbReference type="InterPro" id="IPR005479">
    <property type="entry name" value="CPAse_ATP-bd"/>
</dbReference>
<dbReference type="InterPro" id="IPR000089">
    <property type="entry name" value="Biotin_lipoyl"/>
</dbReference>
<dbReference type="InterPro" id="IPR000891">
    <property type="entry name" value="PYR_CT"/>
</dbReference>
<comment type="cofactor">
    <cofactor evidence="1 9">
        <name>biotin</name>
        <dbReference type="ChEBI" id="CHEBI:57586"/>
    </cofactor>
</comment>
<dbReference type="FunFam" id="3.40.50.20:FF:000010">
    <property type="entry name" value="Propionyl-CoA carboxylase subunit alpha"/>
    <property type="match status" value="1"/>
</dbReference>
<dbReference type="GO" id="GO:0046872">
    <property type="term" value="F:metal ion binding"/>
    <property type="evidence" value="ECO:0007669"/>
    <property type="project" value="UniProtKB-KW"/>
</dbReference>
<feature type="binding site" evidence="11">
    <location>
        <position position="871"/>
    </location>
    <ligand>
        <name>substrate</name>
    </ligand>
</feature>
<dbReference type="Gene3D" id="3.20.20.70">
    <property type="entry name" value="Aldolase class I"/>
    <property type="match status" value="1"/>
</dbReference>
<feature type="domain" description="Biotin carboxylation" evidence="16">
    <location>
        <begin position="1"/>
        <end position="452"/>
    </location>
</feature>
<dbReference type="EMBL" id="JQCD01000024">
    <property type="protein sequence ID" value="KRN76802.1"/>
    <property type="molecule type" value="Genomic_DNA"/>
</dbReference>
<feature type="binding site" evidence="12">
    <location>
        <position position="736"/>
    </location>
    <ligand>
        <name>Mn(2+)</name>
        <dbReference type="ChEBI" id="CHEBI:29035"/>
    </ligand>
</feature>
<evidence type="ECO:0000313" key="19">
    <source>
        <dbReference type="Proteomes" id="UP000051673"/>
    </source>
</evidence>
<evidence type="ECO:0000256" key="12">
    <source>
        <dbReference type="PIRSR" id="PIRSR001594-3"/>
    </source>
</evidence>
<keyword evidence="3 9" id="KW-0436">Ligase</keyword>
<evidence type="ECO:0000256" key="11">
    <source>
        <dbReference type="PIRSR" id="PIRSR001594-2"/>
    </source>
</evidence>
<evidence type="ECO:0000259" key="17">
    <source>
        <dbReference type="PROSITE" id="PS50991"/>
    </source>
</evidence>
<dbReference type="SMART" id="SM00878">
    <property type="entry name" value="Biotin_carb_C"/>
    <property type="match status" value="1"/>
</dbReference>
<comment type="caution">
    <text evidence="18">The sequence shown here is derived from an EMBL/GenBank/DDBJ whole genome shotgun (WGS) entry which is preliminary data.</text>
</comment>
<evidence type="ECO:0000259" key="15">
    <source>
        <dbReference type="PROSITE" id="PS50975"/>
    </source>
</evidence>
<dbReference type="SUPFAM" id="SSF52440">
    <property type="entry name" value="PreATP-grasp domain"/>
    <property type="match status" value="1"/>
</dbReference>
<dbReference type="RefSeq" id="WP_057787510.1">
    <property type="nucleotide sequence ID" value="NZ_JQCD01000024.1"/>
</dbReference>
<dbReference type="PIRSF" id="PIRSF001594">
    <property type="entry name" value="Pyruv_carbox"/>
    <property type="match status" value="1"/>
</dbReference>
<evidence type="ECO:0000256" key="4">
    <source>
        <dbReference type="ARBA" id="ARBA00022723"/>
    </source>
</evidence>
<evidence type="ECO:0000259" key="14">
    <source>
        <dbReference type="PROSITE" id="PS50968"/>
    </source>
</evidence>
<evidence type="ECO:0000313" key="18">
    <source>
        <dbReference type="EMBL" id="KRN76802.1"/>
    </source>
</evidence>
<dbReference type="SUPFAM" id="SSF51246">
    <property type="entry name" value="Rudiment single hybrid motif"/>
    <property type="match status" value="1"/>
</dbReference>
<dbReference type="PROSITE" id="PS50991">
    <property type="entry name" value="PYR_CT"/>
    <property type="match status" value="1"/>
</dbReference>
<feature type="modified residue" description="N6-biotinyllysine" evidence="13">
    <location>
        <position position="1110"/>
    </location>
</feature>
<keyword evidence="18" id="KW-0670">Pyruvate</keyword>
<keyword evidence="7" id="KW-0464">Manganese</keyword>
<dbReference type="InterPro" id="IPR011054">
    <property type="entry name" value="Rudment_hybrid_motif"/>
</dbReference>
<dbReference type="InterPro" id="IPR011761">
    <property type="entry name" value="ATP-grasp"/>
</dbReference>
<dbReference type="OrthoDB" id="9807469at2"/>
<evidence type="ECO:0000256" key="5">
    <source>
        <dbReference type="ARBA" id="ARBA00022741"/>
    </source>
</evidence>
<dbReference type="GO" id="GO:0004736">
    <property type="term" value="F:pyruvate carboxylase activity"/>
    <property type="evidence" value="ECO:0007669"/>
    <property type="project" value="UniProtKB-EC"/>
</dbReference>
<dbReference type="FunFam" id="3.30.1490.20:FF:000018">
    <property type="entry name" value="Biotin carboxylase"/>
    <property type="match status" value="1"/>
</dbReference>
<dbReference type="Proteomes" id="UP000051673">
    <property type="component" value="Unassembled WGS sequence"/>
</dbReference>
<dbReference type="Pfam" id="PF02786">
    <property type="entry name" value="CPSase_L_D2"/>
    <property type="match status" value="1"/>
</dbReference>
<reference evidence="18 19" key="1">
    <citation type="journal article" date="2015" name="Genome Announc.">
        <title>Expanding the biotechnology potential of lactobacilli through comparative genomics of 213 strains and associated genera.</title>
        <authorList>
            <person name="Sun Z."/>
            <person name="Harris H.M."/>
            <person name="McCann A."/>
            <person name="Guo C."/>
            <person name="Argimon S."/>
            <person name="Zhang W."/>
            <person name="Yang X."/>
            <person name="Jeffery I.B."/>
            <person name="Cooney J.C."/>
            <person name="Kagawa T.F."/>
            <person name="Liu W."/>
            <person name="Song Y."/>
            <person name="Salvetti E."/>
            <person name="Wrobel A."/>
            <person name="Rasinkangas P."/>
            <person name="Parkhill J."/>
            <person name="Rea M.C."/>
            <person name="O'Sullivan O."/>
            <person name="Ritari J."/>
            <person name="Douillard F.P."/>
            <person name="Paul Ross R."/>
            <person name="Yang R."/>
            <person name="Briner A.E."/>
            <person name="Felis G.E."/>
            <person name="de Vos W.M."/>
            <person name="Barrangou R."/>
            <person name="Klaenhammer T.R."/>
            <person name="Caufield P.W."/>
            <person name="Cui Y."/>
            <person name="Zhang H."/>
            <person name="O'Toole P.W."/>
        </authorList>
    </citation>
    <scope>NUCLEOTIDE SEQUENCE [LARGE SCALE GENOMIC DNA]</scope>
    <source>
        <strain evidence="18 19">DSM 20014</strain>
    </source>
</reference>
<dbReference type="CDD" id="cd07937">
    <property type="entry name" value="DRE_TIM_PC_TC_5S"/>
    <property type="match status" value="1"/>
</dbReference>